<dbReference type="EMBL" id="CP044016">
    <property type="protein sequence ID" value="QES87716.1"/>
    <property type="molecule type" value="Genomic_DNA"/>
</dbReference>
<dbReference type="RefSeq" id="WP_131328603.1">
    <property type="nucleotide sequence ID" value="NZ_CP044016.1"/>
</dbReference>
<dbReference type="PANTHER" id="PTHR21064:SF5">
    <property type="entry name" value="SLR1880 PROTEIN"/>
    <property type="match status" value="1"/>
</dbReference>
<keyword evidence="3" id="KW-1185">Reference proteome</keyword>
<dbReference type="KEGG" id="arac:E0W69_003225"/>
<dbReference type="InterPro" id="IPR002575">
    <property type="entry name" value="Aminoglycoside_PTrfase"/>
</dbReference>
<sequence length="352" mass="40712">MIEKEVFKDFDLPLECEVIALNTGLINNSFVVKDGLNKAFLIQKINHQIFSKPIDIQKNYLSISNHLKEKNSFHLPEIILTNDNKLITKIQDDYWRCMEFIQHSFSPLIANNSAEAFTVAQCFGKYSADLLDIDISKIKIILPGFHDLNLRFQQFRSSLQTATESRKSIVKEEIRLAFVYESYVDLFNYIVTENKQFPLHILHQDCKIANILFSDIDNSIICPIDLDTTQPGLFFSDLGDMIRSMVPNISENEIHIENMEIREDFLLAIKDGYLDAMGKALTKAELAFLDKSGPIIIYMQALRFLTDFLNGDIYYRTNYEMQNRDRAKNQFHLLQLLNKVVESKVSNPLFSV</sequence>
<dbReference type="Pfam" id="PF01636">
    <property type="entry name" value="APH"/>
    <property type="match status" value="1"/>
</dbReference>
<accession>A0A5P2FW22</accession>
<name>A0A5P2FW22_9BACT</name>
<dbReference type="SUPFAM" id="SSF56112">
    <property type="entry name" value="Protein kinase-like (PK-like)"/>
    <property type="match status" value="1"/>
</dbReference>
<dbReference type="Proteomes" id="UP000292424">
    <property type="component" value="Chromosome"/>
</dbReference>
<dbReference type="GO" id="GO:0016740">
    <property type="term" value="F:transferase activity"/>
    <property type="evidence" value="ECO:0007669"/>
    <property type="project" value="UniProtKB-KW"/>
</dbReference>
<dbReference type="AlphaFoldDB" id="A0A5P2FW22"/>
<keyword evidence="2" id="KW-0808">Transferase</keyword>
<evidence type="ECO:0000313" key="2">
    <source>
        <dbReference type="EMBL" id="QES87716.1"/>
    </source>
</evidence>
<dbReference type="InterPro" id="IPR011009">
    <property type="entry name" value="Kinase-like_dom_sf"/>
</dbReference>
<evidence type="ECO:0000259" key="1">
    <source>
        <dbReference type="Pfam" id="PF01636"/>
    </source>
</evidence>
<proteinExistence type="predicted"/>
<organism evidence="2 3">
    <name type="scientific">Rhizosphaericola mali</name>
    <dbReference type="NCBI Taxonomy" id="2545455"/>
    <lineage>
        <taxon>Bacteria</taxon>
        <taxon>Pseudomonadati</taxon>
        <taxon>Bacteroidota</taxon>
        <taxon>Chitinophagia</taxon>
        <taxon>Chitinophagales</taxon>
        <taxon>Chitinophagaceae</taxon>
        <taxon>Rhizosphaericola</taxon>
    </lineage>
</organism>
<dbReference type="InterPro" id="IPR050249">
    <property type="entry name" value="Pseudomonas-type_ThrB"/>
</dbReference>
<reference evidence="2 3" key="1">
    <citation type="submission" date="2019-09" db="EMBL/GenBank/DDBJ databases">
        <title>Complete genome sequence of Arachidicoccus sp. B3-10 isolated from apple orchard soil.</title>
        <authorList>
            <person name="Kim H.S."/>
            <person name="Han K.-I."/>
            <person name="Suh M.K."/>
            <person name="Lee K.C."/>
            <person name="Eom M.K."/>
            <person name="Kim J.-S."/>
            <person name="Kang S.W."/>
            <person name="Sin Y."/>
            <person name="Lee J.-S."/>
        </authorList>
    </citation>
    <scope>NUCLEOTIDE SEQUENCE [LARGE SCALE GENOMIC DNA]</scope>
    <source>
        <strain evidence="2 3">B3-10</strain>
    </source>
</reference>
<protein>
    <submittedName>
        <fullName evidence="2">Phosphotransferase</fullName>
    </submittedName>
</protein>
<evidence type="ECO:0000313" key="3">
    <source>
        <dbReference type="Proteomes" id="UP000292424"/>
    </source>
</evidence>
<dbReference type="Gene3D" id="3.90.1200.10">
    <property type="match status" value="1"/>
</dbReference>
<dbReference type="Gene3D" id="3.30.200.20">
    <property type="entry name" value="Phosphorylase Kinase, domain 1"/>
    <property type="match status" value="1"/>
</dbReference>
<dbReference type="OrthoDB" id="526037at2"/>
<gene>
    <name evidence="2" type="ORF">E0W69_003225</name>
</gene>
<dbReference type="PANTHER" id="PTHR21064">
    <property type="entry name" value="AMINOGLYCOSIDE PHOSPHOTRANSFERASE DOMAIN-CONTAINING PROTEIN-RELATED"/>
    <property type="match status" value="1"/>
</dbReference>
<feature type="domain" description="Aminoglycoside phosphotransferase" evidence="1">
    <location>
        <begin position="113"/>
        <end position="250"/>
    </location>
</feature>